<dbReference type="PROSITE" id="PS51375">
    <property type="entry name" value="PPR"/>
    <property type="match status" value="1"/>
</dbReference>
<comment type="caution">
    <text evidence="3">The sequence shown here is derived from an EMBL/GenBank/DDBJ whole genome shotgun (WGS) entry which is preliminary data.</text>
</comment>
<organism evidence="3 4">
    <name type="scientific">Quercus suber</name>
    <name type="common">Cork oak</name>
    <dbReference type="NCBI Taxonomy" id="58331"/>
    <lineage>
        <taxon>Eukaryota</taxon>
        <taxon>Viridiplantae</taxon>
        <taxon>Streptophyta</taxon>
        <taxon>Embryophyta</taxon>
        <taxon>Tracheophyta</taxon>
        <taxon>Spermatophyta</taxon>
        <taxon>Magnoliopsida</taxon>
        <taxon>eudicotyledons</taxon>
        <taxon>Gunneridae</taxon>
        <taxon>Pentapetalae</taxon>
        <taxon>rosids</taxon>
        <taxon>fabids</taxon>
        <taxon>Fagales</taxon>
        <taxon>Fagaceae</taxon>
        <taxon>Quercus</taxon>
    </lineage>
</organism>
<evidence type="ECO:0000256" key="1">
    <source>
        <dbReference type="ARBA" id="ARBA00022737"/>
    </source>
</evidence>
<gene>
    <name evidence="3" type="ORF">CFP56_035702</name>
</gene>
<reference evidence="3 4" key="1">
    <citation type="journal article" date="2018" name="Sci. Data">
        <title>The draft genome sequence of cork oak.</title>
        <authorList>
            <person name="Ramos A.M."/>
            <person name="Usie A."/>
            <person name="Barbosa P."/>
            <person name="Barros P.M."/>
            <person name="Capote T."/>
            <person name="Chaves I."/>
            <person name="Simoes F."/>
            <person name="Abreu I."/>
            <person name="Carrasquinho I."/>
            <person name="Faro C."/>
            <person name="Guimaraes J.B."/>
            <person name="Mendonca D."/>
            <person name="Nobrega F."/>
            <person name="Rodrigues L."/>
            <person name="Saibo N.J.M."/>
            <person name="Varela M.C."/>
            <person name="Egas C."/>
            <person name="Matos J."/>
            <person name="Miguel C.M."/>
            <person name="Oliveira M.M."/>
            <person name="Ricardo C.P."/>
            <person name="Goncalves S."/>
        </authorList>
    </citation>
    <scope>NUCLEOTIDE SEQUENCE [LARGE SCALE GENOMIC DNA]</scope>
    <source>
        <strain evidence="4">cv. HL8</strain>
    </source>
</reference>
<sequence length="88" mass="9803">MYAKCAVDGSVDDARKVFDLMVDHNVVSWTAIITGYVQSGGRDKEAVELFCEMIEGHVSPNHFTFSSVLKACANLSDPVWESKFTRML</sequence>
<dbReference type="Gene3D" id="1.25.40.10">
    <property type="entry name" value="Tetratricopeptide repeat domain"/>
    <property type="match status" value="1"/>
</dbReference>
<dbReference type="InterPro" id="IPR046960">
    <property type="entry name" value="PPR_At4g14850-like_plant"/>
</dbReference>
<proteinExistence type="predicted"/>
<protein>
    <submittedName>
        <fullName evidence="3">Pentatricopeptide repeat-containing protein</fullName>
    </submittedName>
</protein>
<dbReference type="PANTHER" id="PTHR47926">
    <property type="entry name" value="PENTATRICOPEPTIDE REPEAT-CONTAINING PROTEIN"/>
    <property type="match status" value="1"/>
</dbReference>
<evidence type="ECO:0000256" key="2">
    <source>
        <dbReference type="PROSITE-ProRule" id="PRU00708"/>
    </source>
</evidence>
<name>A0AAW0J8Z2_QUESU</name>
<dbReference type="Proteomes" id="UP000237347">
    <property type="component" value="Unassembled WGS sequence"/>
</dbReference>
<keyword evidence="1" id="KW-0677">Repeat</keyword>
<dbReference type="InterPro" id="IPR011990">
    <property type="entry name" value="TPR-like_helical_dom_sf"/>
</dbReference>
<evidence type="ECO:0000313" key="4">
    <source>
        <dbReference type="Proteomes" id="UP000237347"/>
    </source>
</evidence>
<dbReference type="AlphaFoldDB" id="A0AAW0J8Z2"/>
<accession>A0AAW0J8Z2</accession>
<dbReference type="InterPro" id="IPR002885">
    <property type="entry name" value="PPR_rpt"/>
</dbReference>
<evidence type="ECO:0000313" key="3">
    <source>
        <dbReference type="EMBL" id="KAK7823265.1"/>
    </source>
</evidence>
<dbReference type="Pfam" id="PF13041">
    <property type="entry name" value="PPR_2"/>
    <property type="match status" value="1"/>
</dbReference>
<dbReference type="NCBIfam" id="TIGR00756">
    <property type="entry name" value="PPR"/>
    <property type="match status" value="1"/>
</dbReference>
<dbReference type="GO" id="GO:0009451">
    <property type="term" value="P:RNA modification"/>
    <property type="evidence" value="ECO:0007669"/>
    <property type="project" value="InterPro"/>
</dbReference>
<feature type="repeat" description="PPR" evidence="2">
    <location>
        <begin position="25"/>
        <end position="60"/>
    </location>
</feature>
<keyword evidence="4" id="KW-1185">Reference proteome</keyword>
<dbReference type="GO" id="GO:0003723">
    <property type="term" value="F:RNA binding"/>
    <property type="evidence" value="ECO:0007669"/>
    <property type="project" value="InterPro"/>
</dbReference>
<dbReference type="EMBL" id="PKMF04000640">
    <property type="protein sequence ID" value="KAK7823265.1"/>
    <property type="molecule type" value="Genomic_DNA"/>
</dbReference>